<protein>
    <submittedName>
        <fullName evidence="1">Uncharacterized protein</fullName>
    </submittedName>
</protein>
<dbReference type="Proteomes" id="UP001163321">
    <property type="component" value="Chromosome 4"/>
</dbReference>
<reference evidence="1 2" key="1">
    <citation type="journal article" date="2022" name="bioRxiv">
        <title>The genome of the oomycete Peronosclerospora sorghi, a cosmopolitan pathogen of maize and sorghum, is inflated with dispersed pseudogenes.</title>
        <authorList>
            <person name="Fletcher K."/>
            <person name="Martin F."/>
            <person name="Isakeit T."/>
            <person name="Cavanaugh K."/>
            <person name="Magill C."/>
            <person name="Michelmore R."/>
        </authorList>
    </citation>
    <scope>NUCLEOTIDE SEQUENCE [LARGE SCALE GENOMIC DNA]</scope>
    <source>
        <strain evidence="1">P6</strain>
    </source>
</reference>
<sequence>MRRNFLLVAFALVTCLLDVLDGTSAEQIERPDHAKDRLSTNRPQTEGTEGGDKVRFLREETKSVEKDKHALELIDREERAPLSPLLPRYVEPKGRLSDNWFSRLFSKKQGRKTPLYRRLFDWLKGFFRRKRKKLSERV</sequence>
<evidence type="ECO:0000313" key="1">
    <source>
        <dbReference type="EMBL" id="KAI9912368.1"/>
    </source>
</evidence>
<name>A0ACC0W0R5_9STRA</name>
<keyword evidence="2" id="KW-1185">Reference proteome</keyword>
<accession>A0ACC0W0R5</accession>
<proteinExistence type="predicted"/>
<dbReference type="EMBL" id="CM047583">
    <property type="protein sequence ID" value="KAI9912368.1"/>
    <property type="molecule type" value="Genomic_DNA"/>
</dbReference>
<comment type="caution">
    <text evidence="1">The sequence shown here is derived from an EMBL/GenBank/DDBJ whole genome shotgun (WGS) entry which is preliminary data.</text>
</comment>
<organism evidence="1 2">
    <name type="scientific">Peronosclerospora sorghi</name>
    <dbReference type="NCBI Taxonomy" id="230839"/>
    <lineage>
        <taxon>Eukaryota</taxon>
        <taxon>Sar</taxon>
        <taxon>Stramenopiles</taxon>
        <taxon>Oomycota</taxon>
        <taxon>Peronosporomycetes</taxon>
        <taxon>Peronosporales</taxon>
        <taxon>Peronosporaceae</taxon>
        <taxon>Peronosclerospora</taxon>
    </lineage>
</organism>
<gene>
    <name evidence="1" type="ORF">PsorP6_005251</name>
</gene>
<evidence type="ECO:0000313" key="2">
    <source>
        <dbReference type="Proteomes" id="UP001163321"/>
    </source>
</evidence>